<dbReference type="PANTHER" id="PTHR14326">
    <property type="entry name" value="TARGETING PROTEIN FOR XKLP2"/>
    <property type="match status" value="1"/>
</dbReference>
<dbReference type="GO" id="GO:0005819">
    <property type="term" value="C:spindle"/>
    <property type="evidence" value="ECO:0007669"/>
    <property type="project" value="InterPro"/>
</dbReference>
<reference evidence="8" key="1">
    <citation type="submission" date="2025-08" db="UniProtKB">
        <authorList>
            <consortium name="RefSeq"/>
        </authorList>
    </citation>
    <scope>IDENTIFICATION</scope>
</reference>
<dbReference type="GO" id="GO:0090307">
    <property type="term" value="P:mitotic spindle assembly"/>
    <property type="evidence" value="ECO:0000318"/>
    <property type="project" value="GO_Central"/>
</dbReference>
<dbReference type="GO" id="GO:0060236">
    <property type="term" value="P:regulation of mitotic spindle organization"/>
    <property type="evidence" value="ECO:0007669"/>
    <property type="project" value="InterPro"/>
</dbReference>
<dbReference type="GO" id="GO:0005880">
    <property type="term" value="C:nuclear microtubule"/>
    <property type="evidence" value="ECO:0000318"/>
    <property type="project" value="GO_Central"/>
</dbReference>
<dbReference type="GeneID" id="104588394"/>
<evidence type="ECO:0000256" key="5">
    <source>
        <dbReference type="ARBA" id="ARBA00023212"/>
    </source>
</evidence>
<comment type="subcellular location">
    <subcellularLocation>
        <location evidence="1">Cytoplasm</location>
        <location evidence="1">Cytoskeleton</location>
    </subcellularLocation>
</comment>
<dbReference type="InterPro" id="IPR009675">
    <property type="entry name" value="TPX2_fam"/>
</dbReference>
<dbReference type="OrthoDB" id="1937095at2759"/>
<dbReference type="KEGG" id="nnu:104588394"/>
<proteinExistence type="inferred from homology"/>
<dbReference type="GO" id="GO:0030295">
    <property type="term" value="F:protein kinase activator activity"/>
    <property type="evidence" value="ECO:0000318"/>
    <property type="project" value="GO_Central"/>
</dbReference>
<evidence type="ECO:0000256" key="2">
    <source>
        <dbReference type="ARBA" id="ARBA00005885"/>
    </source>
</evidence>
<organism evidence="7 8">
    <name type="scientific">Nelumbo nucifera</name>
    <name type="common">Sacred lotus</name>
    <dbReference type="NCBI Taxonomy" id="4432"/>
    <lineage>
        <taxon>Eukaryota</taxon>
        <taxon>Viridiplantae</taxon>
        <taxon>Streptophyta</taxon>
        <taxon>Embryophyta</taxon>
        <taxon>Tracheophyta</taxon>
        <taxon>Spermatophyta</taxon>
        <taxon>Magnoliopsida</taxon>
        <taxon>Proteales</taxon>
        <taxon>Nelumbonaceae</taxon>
        <taxon>Nelumbo</taxon>
    </lineage>
</organism>
<dbReference type="Pfam" id="PF06886">
    <property type="entry name" value="TPX2"/>
    <property type="match status" value="1"/>
</dbReference>
<keyword evidence="3" id="KW-0963">Cytoplasm</keyword>
<sequence length="181" mass="21220">MENPSSSSSPKFMKPSPSSTMSSSVRGAVRCSQSQQPARLQSEPKGQLQERLYDKSKASNKISAKEQTRPLEIKLHTQERAAKRAEFNYFIASKISQLEMQRQLEQKLLKIIEEEEIRMMRKEMIPRAQLMPFFDRPFFPHRSKRPLTIPREPTFHMLSSKCWRCLSCSNFYDFQQPQTML</sequence>
<evidence type="ECO:0000313" key="7">
    <source>
        <dbReference type="Proteomes" id="UP000189703"/>
    </source>
</evidence>
<name>A0A1U7Z1Z1_NELNU</name>
<comment type="similarity">
    <text evidence="2">Belongs to the TPX2 family.</text>
</comment>
<evidence type="ECO:0000256" key="6">
    <source>
        <dbReference type="SAM" id="MobiDB-lite"/>
    </source>
</evidence>
<feature type="compositionally biased region" description="Low complexity" evidence="6">
    <location>
        <begin position="1"/>
        <end position="24"/>
    </location>
</feature>
<evidence type="ECO:0000256" key="3">
    <source>
        <dbReference type="ARBA" id="ARBA00022490"/>
    </source>
</evidence>
<keyword evidence="7" id="KW-1185">Reference proteome</keyword>
<dbReference type="Proteomes" id="UP000189703">
    <property type="component" value="Unplaced"/>
</dbReference>
<keyword evidence="5" id="KW-0206">Cytoskeleton</keyword>
<accession>A0A1U7Z1Z1</accession>
<evidence type="ECO:0000256" key="4">
    <source>
        <dbReference type="ARBA" id="ARBA00022701"/>
    </source>
</evidence>
<dbReference type="AlphaFoldDB" id="A0A1U7Z1Z1"/>
<feature type="compositionally biased region" description="Basic and acidic residues" evidence="6">
    <location>
        <begin position="51"/>
        <end position="66"/>
    </location>
</feature>
<protein>
    <submittedName>
        <fullName evidence="8">Protein TPX2-like</fullName>
    </submittedName>
</protein>
<dbReference type="RefSeq" id="XP_010244641.1">
    <property type="nucleotide sequence ID" value="XM_010246339.2"/>
</dbReference>
<dbReference type="PANTHER" id="PTHR14326:SF39">
    <property type="entry name" value="TPX2 (TARGETING PROTEIN FOR XKLP2) PROTEIN FAMILY"/>
    <property type="match status" value="1"/>
</dbReference>
<evidence type="ECO:0000256" key="1">
    <source>
        <dbReference type="ARBA" id="ARBA00004245"/>
    </source>
</evidence>
<dbReference type="InterPro" id="IPR027329">
    <property type="entry name" value="TPX2_C"/>
</dbReference>
<feature type="region of interest" description="Disordered" evidence="6">
    <location>
        <begin position="1"/>
        <end position="66"/>
    </location>
</feature>
<dbReference type="eggNOG" id="ENOG502S0FS">
    <property type="taxonomic scope" value="Eukaryota"/>
</dbReference>
<evidence type="ECO:0000313" key="8">
    <source>
        <dbReference type="RefSeq" id="XP_010244641.1"/>
    </source>
</evidence>
<gene>
    <name evidence="8" type="primary">LOC104588394</name>
</gene>
<keyword evidence="4" id="KW-0493">Microtubule</keyword>
<dbReference type="OMA" id="KEQTRPL"/>
<dbReference type="GO" id="GO:0008017">
    <property type="term" value="F:microtubule binding"/>
    <property type="evidence" value="ECO:0000318"/>
    <property type="project" value="GO_Central"/>
</dbReference>